<dbReference type="Pfam" id="PF02798">
    <property type="entry name" value="GST_N"/>
    <property type="match status" value="1"/>
</dbReference>
<proteinExistence type="predicted"/>
<dbReference type="InterPro" id="IPR036249">
    <property type="entry name" value="Thioredoxin-like_sf"/>
</dbReference>
<dbReference type="PROSITE" id="PS50404">
    <property type="entry name" value="GST_NTER"/>
    <property type="match status" value="1"/>
</dbReference>
<dbReference type="InterPro" id="IPR036282">
    <property type="entry name" value="Glutathione-S-Trfase_C_sf"/>
</dbReference>
<evidence type="ECO:0000313" key="4">
    <source>
        <dbReference type="Proteomes" id="UP000078406"/>
    </source>
</evidence>
<comment type="caution">
    <text evidence="3">The sequence shown here is derived from an EMBL/GenBank/DDBJ whole genome shotgun (WGS) entry which is preliminary data.</text>
</comment>
<dbReference type="Proteomes" id="UP000078406">
    <property type="component" value="Unassembled WGS sequence"/>
</dbReference>
<dbReference type="CDD" id="cd03057">
    <property type="entry name" value="GST_N_Beta"/>
    <property type="match status" value="1"/>
</dbReference>
<dbReference type="PANTHER" id="PTHR44051:SF8">
    <property type="entry name" value="GLUTATHIONE S-TRANSFERASE GSTA"/>
    <property type="match status" value="1"/>
</dbReference>
<gene>
    <name evidence="3" type="ORF">APB76_12080</name>
</gene>
<feature type="domain" description="GST C-terminal" evidence="2">
    <location>
        <begin position="79"/>
        <end position="204"/>
    </location>
</feature>
<dbReference type="AlphaFoldDB" id="A0A177XZD4"/>
<name>A0A177XZD4_9VIBR</name>
<dbReference type="SUPFAM" id="SSF47616">
    <property type="entry name" value="GST C-terminal domain-like"/>
    <property type="match status" value="1"/>
</dbReference>
<protein>
    <submittedName>
        <fullName evidence="3">Glutathione S-transferase</fullName>
    </submittedName>
</protein>
<evidence type="ECO:0000313" key="3">
    <source>
        <dbReference type="EMBL" id="OAJ93947.1"/>
    </source>
</evidence>
<dbReference type="SFLD" id="SFLDG00358">
    <property type="entry name" value="Main_(cytGST)"/>
    <property type="match status" value="1"/>
</dbReference>
<dbReference type="PROSITE" id="PS50405">
    <property type="entry name" value="GST_CTER"/>
    <property type="match status" value="1"/>
</dbReference>
<dbReference type="GO" id="GO:0016740">
    <property type="term" value="F:transferase activity"/>
    <property type="evidence" value="ECO:0007669"/>
    <property type="project" value="UniProtKB-KW"/>
</dbReference>
<dbReference type="SFLD" id="SFLDS00019">
    <property type="entry name" value="Glutathione_Transferase_(cytos"/>
    <property type="match status" value="1"/>
</dbReference>
<dbReference type="InterPro" id="IPR010987">
    <property type="entry name" value="Glutathione-S-Trfase_C-like"/>
</dbReference>
<sequence length="207" mass="22935">MYTLYFLPEACSLATQTVLRELEQEVALINVQSLESFSQINPVANVPVLVDGEQTLTEGAAIMLYLLEKHPSKLWPNDDPVAKQVATQNIMFANATMHPAYSKLFFAASSISEEELRQQIFDTATSSINKLWQVVEQKLEDAPFLGGIQISPADIMLAVYSRWGAAFPVDIIIPAKSQQMIDRVLARPSFTTSLNAEYQNVSPIAAK</sequence>
<reference evidence="3 4" key="1">
    <citation type="journal article" date="2016" name="Syst. Appl. Microbiol.">
        <title>Vibrio bivalvicida sp. nov., a novel larval pathogen for bivalve molluscs reared in a hatchery.</title>
        <authorList>
            <person name="Dubert J."/>
            <person name="Romalde J.L."/>
            <person name="Prado S."/>
            <person name="Barja J.L."/>
        </authorList>
    </citation>
    <scope>NUCLEOTIDE SEQUENCE [LARGE SCALE GENOMIC DNA]</scope>
    <source>
        <strain evidence="3 4">605</strain>
    </source>
</reference>
<dbReference type="Gene3D" id="3.40.30.10">
    <property type="entry name" value="Glutaredoxin"/>
    <property type="match status" value="1"/>
</dbReference>
<dbReference type="InterPro" id="IPR004045">
    <property type="entry name" value="Glutathione_S-Trfase_N"/>
</dbReference>
<dbReference type="PANTHER" id="PTHR44051">
    <property type="entry name" value="GLUTATHIONE S-TRANSFERASE-RELATED"/>
    <property type="match status" value="1"/>
</dbReference>
<evidence type="ECO:0000259" key="2">
    <source>
        <dbReference type="PROSITE" id="PS50405"/>
    </source>
</evidence>
<keyword evidence="3" id="KW-0808">Transferase</keyword>
<dbReference type="EMBL" id="LLEI02000032">
    <property type="protein sequence ID" value="OAJ93947.1"/>
    <property type="molecule type" value="Genomic_DNA"/>
</dbReference>
<dbReference type="InterPro" id="IPR040079">
    <property type="entry name" value="Glutathione_S-Trfase"/>
</dbReference>
<accession>A0A177XZD4</accession>
<dbReference type="SUPFAM" id="SSF52833">
    <property type="entry name" value="Thioredoxin-like"/>
    <property type="match status" value="1"/>
</dbReference>
<organism evidence="3 4">
    <name type="scientific">Vibrio bivalvicida</name>
    <dbReference type="NCBI Taxonomy" id="1276888"/>
    <lineage>
        <taxon>Bacteria</taxon>
        <taxon>Pseudomonadati</taxon>
        <taxon>Pseudomonadota</taxon>
        <taxon>Gammaproteobacteria</taxon>
        <taxon>Vibrionales</taxon>
        <taxon>Vibrionaceae</taxon>
        <taxon>Vibrio</taxon>
        <taxon>Vibrio oreintalis group</taxon>
    </lineage>
</organism>
<evidence type="ECO:0000259" key="1">
    <source>
        <dbReference type="PROSITE" id="PS50404"/>
    </source>
</evidence>
<dbReference type="RefSeq" id="WP_054961550.1">
    <property type="nucleotide sequence ID" value="NZ_LLEI02000032.1"/>
</dbReference>
<feature type="domain" description="GST N-terminal" evidence="1">
    <location>
        <begin position="1"/>
        <end position="74"/>
    </location>
</feature>
<dbReference type="Gene3D" id="1.20.1050.10">
    <property type="match status" value="1"/>
</dbReference>